<keyword evidence="6" id="KW-0106">Calcium</keyword>
<keyword evidence="4 10" id="KW-0378">Hydrolase</keyword>
<dbReference type="EMBL" id="JAFCMP010000279">
    <property type="protein sequence ID" value="KAG5181952.1"/>
    <property type="molecule type" value="Genomic_DNA"/>
</dbReference>
<evidence type="ECO:0000256" key="5">
    <source>
        <dbReference type="ARBA" id="ARBA00022825"/>
    </source>
</evidence>
<reference evidence="15" key="1">
    <citation type="submission" date="2021-02" db="EMBL/GenBank/DDBJ databases">
        <title>First Annotated Genome of the Yellow-green Alga Tribonema minus.</title>
        <authorList>
            <person name="Mahan K.M."/>
        </authorList>
    </citation>
    <scope>NUCLEOTIDE SEQUENCE</scope>
    <source>
        <strain evidence="15">UTEX B ZZ1240</strain>
    </source>
</reference>
<feature type="transmembrane region" description="Helical" evidence="12">
    <location>
        <begin position="834"/>
        <end position="854"/>
    </location>
</feature>
<dbReference type="GO" id="GO:0006508">
    <property type="term" value="P:proteolysis"/>
    <property type="evidence" value="ECO:0007669"/>
    <property type="project" value="UniProtKB-KW"/>
</dbReference>
<dbReference type="CDD" id="cd11377">
    <property type="entry name" value="Pro-peptidase_S53"/>
    <property type="match status" value="1"/>
</dbReference>
<dbReference type="AlphaFoldDB" id="A0A835YUL7"/>
<evidence type="ECO:0000259" key="14">
    <source>
        <dbReference type="PROSITE" id="PS51695"/>
    </source>
</evidence>
<dbReference type="Gene3D" id="3.40.50.200">
    <property type="entry name" value="Peptidase S8/S53 domain"/>
    <property type="match status" value="2"/>
</dbReference>
<feature type="active site" description="Charge relay system" evidence="10">
    <location>
        <position position="710"/>
    </location>
</feature>
<evidence type="ECO:0000256" key="2">
    <source>
        <dbReference type="ARBA" id="ARBA00022670"/>
    </source>
</evidence>
<feature type="region of interest" description="Disordered" evidence="11">
    <location>
        <begin position="38"/>
        <end position="58"/>
    </location>
</feature>
<dbReference type="PANTHER" id="PTHR14218:SF40">
    <property type="entry name" value="PEPTIDASE S8 AND S53 DOMAIN-CONTAINING PROTEIN"/>
    <property type="match status" value="1"/>
</dbReference>
<feature type="signal peptide" evidence="13">
    <location>
        <begin position="1"/>
        <end position="18"/>
    </location>
</feature>
<evidence type="ECO:0000256" key="10">
    <source>
        <dbReference type="PROSITE-ProRule" id="PRU01032"/>
    </source>
</evidence>
<proteinExistence type="predicted"/>
<dbReference type="GO" id="GO:0008240">
    <property type="term" value="F:tripeptidyl-peptidase activity"/>
    <property type="evidence" value="ECO:0007669"/>
    <property type="project" value="TreeGrafter"/>
</dbReference>
<dbReference type="InterPro" id="IPR050819">
    <property type="entry name" value="Tripeptidyl-peptidase_I"/>
</dbReference>
<feature type="domain" description="Peptidase S53" evidence="14">
    <location>
        <begin position="226"/>
        <end position="821"/>
    </location>
</feature>
<evidence type="ECO:0000256" key="12">
    <source>
        <dbReference type="SAM" id="Phobius"/>
    </source>
</evidence>
<gene>
    <name evidence="15" type="ORF">JKP88DRAFT_263427</name>
</gene>
<dbReference type="Pfam" id="PF09286">
    <property type="entry name" value="Pro-kuma_activ"/>
    <property type="match status" value="1"/>
</dbReference>
<feature type="chain" id="PRO_5032690826" description="subtilisin" evidence="13">
    <location>
        <begin position="19"/>
        <end position="912"/>
    </location>
</feature>
<keyword evidence="16" id="KW-1185">Reference proteome</keyword>
<dbReference type="SUPFAM" id="SSF52743">
    <property type="entry name" value="Subtilisin-like"/>
    <property type="match status" value="1"/>
</dbReference>
<comment type="caution">
    <text evidence="15">The sequence shown here is derived from an EMBL/GenBank/DDBJ whole genome shotgun (WGS) entry which is preliminary data.</text>
</comment>
<dbReference type="GO" id="GO:0046872">
    <property type="term" value="F:metal ion binding"/>
    <property type="evidence" value="ECO:0007669"/>
    <property type="project" value="UniProtKB-KW"/>
</dbReference>
<evidence type="ECO:0000256" key="7">
    <source>
        <dbReference type="ARBA" id="ARBA00023145"/>
    </source>
</evidence>
<keyword evidence="5 10" id="KW-0720">Serine protease</keyword>
<evidence type="ECO:0000256" key="13">
    <source>
        <dbReference type="SAM" id="SignalP"/>
    </source>
</evidence>
<accession>A0A835YUL7</accession>
<keyword evidence="12" id="KW-1133">Transmembrane helix</keyword>
<name>A0A835YUL7_9STRA</name>
<dbReference type="SUPFAM" id="SSF54897">
    <property type="entry name" value="Protease propeptides/inhibitors"/>
    <property type="match status" value="1"/>
</dbReference>
<evidence type="ECO:0000256" key="4">
    <source>
        <dbReference type="ARBA" id="ARBA00022801"/>
    </source>
</evidence>
<comment type="catalytic activity">
    <reaction evidence="8">
        <text>Hydrolysis of proteins with broad specificity for peptide bonds, and a preference for a large uncharged residue in P1. Hydrolyzes peptide amides.</text>
        <dbReference type="EC" id="3.4.21.62"/>
    </reaction>
</comment>
<sequence>MRCRLLVACCCALAAVRATPDMDEKLVMAPIESSRVARASRTSIAPPRKWQRGAEADPTAEDTVSFKLHFRQCNLEKLEQTATQVSDPGHKRYGRYLSSDDVCAMTRCPEQDAWMDAVRSWVGTVEGAIAKEGCDHATITAPAGEVERLLPGARLAYYHHVSAQASRPLLRVSGRVALPPQLNDAVKLVTGLTELWRPVKYRPPRAQQRSGGDPSSSVASNFTETIITPRTLRKLYGVPGGHRSGGAAEPELDFHIRQGIVAFDDFYRSSDLCAAHNLLAHDDYWLEPPYVEYEGPPFDPVADEAESDLDTQYMVAMGEGIPTLFLNHNEGEWILDWALQATQEYAPDNGGPLVWSISYGFPEMGQCFLSDGICASPVTGYDPRVYLERTNVELQKLVAMGVTVLVSSGDDGSSGFGVTCPIDPLLPVDLSGGASGEPPTVCPFENKDDCKCASPPCVHRTRLYAYIAEPAPHRFPVYAFDSAAQCAAVLDNPDCAQLLLSMSGDGLVDLGAALPSFGRYVVGDGDTPDTAHNALLLAAVMPRPTRHREVHLKTLPLPPLLPFMPCSLAGRYVVGEVLSGDTPDTAQRASAFTPDFPASSPWVTSVGATQVAWELEGACMQGALLNDDVSAETAVNKFTGGFDGGGGFSEYFAAPAWQQAAVAEYLNSGAAPDLQTFNWSNRAYPDLALAGHNYVVVVDGGRIATVGGTSASAPALGGMVSLLNKRLIAAGKPRLGFLNPVLYKMAAERPETFHNIAPRTYDLTGTEYEELLGANFTVGGNQCTRFSCCTMGFSSSEQGWDAVTGHGTPSFAAWADYMGVPNPTNESTYSVRSFVVAIILLVMALTLALVFIVYERRPRLLFGAAPRRHHQQQQRSASAAPRALLAEMVRDDDADVFADNDPYEPLVGGSRP</sequence>
<keyword evidence="12" id="KW-0812">Transmembrane</keyword>
<comment type="cofactor">
    <cofactor evidence="1">
        <name>Ca(2+)</name>
        <dbReference type="ChEBI" id="CHEBI:29108"/>
    </cofactor>
</comment>
<dbReference type="EC" id="3.4.21.62" evidence="9"/>
<evidence type="ECO:0000256" key="3">
    <source>
        <dbReference type="ARBA" id="ARBA00022723"/>
    </source>
</evidence>
<comment type="caution">
    <text evidence="10">Lacks conserved residue(s) required for the propagation of feature annotation.</text>
</comment>
<evidence type="ECO:0000256" key="1">
    <source>
        <dbReference type="ARBA" id="ARBA00001913"/>
    </source>
</evidence>
<dbReference type="CDD" id="cd04056">
    <property type="entry name" value="Peptidases_S53"/>
    <property type="match status" value="1"/>
</dbReference>
<keyword evidence="3" id="KW-0479">Metal-binding</keyword>
<feature type="active site" description="Charge relay system" evidence="10">
    <location>
        <position position="306"/>
    </location>
</feature>
<evidence type="ECO:0000256" key="8">
    <source>
        <dbReference type="ARBA" id="ARBA00023529"/>
    </source>
</evidence>
<dbReference type="Proteomes" id="UP000664859">
    <property type="component" value="Unassembled WGS sequence"/>
</dbReference>
<evidence type="ECO:0000256" key="6">
    <source>
        <dbReference type="ARBA" id="ARBA00022837"/>
    </source>
</evidence>
<keyword evidence="7" id="KW-0865">Zymogen</keyword>
<evidence type="ECO:0000313" key="16">
    <source>
        <dbReference type="Proteomes" id="UP000664859"/>
    </source>
</evidence>
<dbReference type="PANTHER" id="PTHR14218">
    <property type="entry name" value="PROTEASE S8 TRIPEPTIDYL PEPTIDASE I CLN2"/>
    <property type="match status" value="1"/>
</dbReference>
<organism evidence="15 16">
    <name type="scientific">Tribonema minus</name>
    <dbReference type="NCBI Taxonomy" id="303371"/>
    <lineage>
        <taxon>Eukaryota</taxon>
        <taxon>Sar</taxon>
        <taxon>Stramenopiles</taxon>
        <taxon>Ochrophyta</taxon>
        <taxon>PX clade</taxon>
        <taxon>Xanthophyceae</taxon>
        <taxon>Tribonematales</taxon>
        <taxon>Tribonemataceae</taxon>
        <taxon>Tribonema</taxon>
    </lineage>
</organism>
<dbReference type="OrthoDB" id="409122at2759"/>
<keyword evidence="13" id="KW-0732">Signal</keyword>
<dbReference type="SMART" id="SM00944">
    <property type="entry name" value="Pro-kuma_activ"/>
    <property type="match status" value="1"/>
</dbReference>
<keyword evidence="12" id="KW-0472">Membrane</keyword>
<evidence type="ECO:0000256" key="9">
    <source>
        <dbReference type="ARBA" id="ARBA00023619"/>
    </source>
</evidence>
<dbReference type="PROSITE" id="PS51695">
    <property type="entry name" value="SEDOLISIN"/>
    <property type="match status" value="1"/>
</dbReference>
<dbReference type="InterPro" id="IPR036852">
    <property type="entry name" value="Peptidase_S8/S53_dom_sf"/>
</dbReference>
<dbReference type="InterPro" id="IPR030400">
    <property type="entry name" value="Sedolisin_dom"/>
</dbReference>
<evidence type="ECO:0000313" key="15">
    <source>
        <dbReference type="EMBL" id="KAG5181952.1"/>
    </source>
</evidence>
<dbReference type="InterPro" id="IPR015366">
    <property type="entry name" value="S53_propep"/>
</dbReference>
<dbReference type="GO" id="GO:0004252">
    <property type="term" value="F:serine-type endopeptidase activity"/>
    <property type="evidence" value="ECO:0007669"/>
    <property type="project" value="UniProtKB-UniRule"/>
</dbReference>
<protein>
    <recommendedName>
        <fullName evidence="9">subtilisin</fullName>
        <ecNumber evidence="9">3.4.21.62</ecNumber>
    </recommendedName>
</protein>
<keyword evidence="2 10" id="KW-0645">Protease</keyword>
<evidence type="ECO:0000256" key="11">
    <source>
        <dbReference type="SAM" id="MobiDB-lite"/>
    </source>
</evidence>
<feature type="active site" description="Charge relay system" evidence="10">
    <location>
        <position position="310"/>
    </location>
</feature>